<dbReference type="SUPFAM" id="SSF53098">
    <property type="entry name" value="Ribonuclease H-like"/>
    <property type="match status" value="1"/>
</dbReference>
<feature type="domain" description="RNase H type-1" evidence="2">
    <location>
        <begin position="778"/>
        <end position="912"/>
    </location>
</feature>
<dbReference type="GO" id="GO:0004523">
    <property type="term" value="F:RNA-DNA hybrid ribonuclease activity"/>
    <property type="evidence" value="ECO:0007669"/>
    <property type="project" value="InterPro"/>
</dbReference>
<dbReference type="Pfam" id="PF13456">
    <property type="entry name" value="RVT_3"/>
    <property type="match status" value="1"/>
</dbReference>
<evidence type="ECO:0000256" key="1">
    <source>
        <dbReference type="SAM" id="MobiDB-lite"/>
    </source>
</evidence>
<name>A0AAV5MGC0_9ROSI</name>
<dbReference type="AlphaFoldDB" id="A0AAV5MGC0"/>
<dbReference type="Pfam" id="PF00078">
    <property type="entry name" value="RVT_1"/>
    <property type="match status" value="1"/>
</dbReference>
<dbReference type="PANTHER" id="PTHR48475">
    <property type="entry name" value="RIBONUCLEASE H"/>
    <property type="match status" value="1"/>
</dbReference>
<dbReference type="InterPro" id="IPR002156">
    <property type="entry name" value="RNaseH_domain"/>
</dbReference>
<dbReference type="InterPro" id="IPR043502">
    <property type="entry name" value="DNA/RNA_pol_sf"/>
</dbReference>
<organism evidence="4 5">
    <name type="scientific">Rubroshorea leprosula</name>
    <dbReference type="NCBI Taxonomy" id="152421"/>
    <lineage>
        <taxon>Eukaryota</taxon>
        <taxon>Viridiplantae</taxon>
        <taxon>Streptophyta</taxon>
        <taxon>Embryophyta</taxon>
        <taxon>Tracheophyta</taxon>
        <taxon>Spermatophyta</taxon>
        <taxon>Magnoliopsida</taxon>
        <taxon>eudicotyledons</taxon>
        <taxon>Gunneridae</taxon>
        <taxon>Pentapetalae</taxon>
        <taxon>rosids</taxon>
        <taxon>malvids</taxon>
        <taxon>Malvales</taxon>
        <taxon>Dipterocarpaceae</taxon>
        <taxon>Rubroshorea</taxon>
    </lineage>
</organism>
<feature type="domain" description="Integrase catalytic" evidence="3">
    <location>
        <begin position="1005"/>
        <end position="1167"/>
    </location>
</feature>
<dbReference type="GO" id="GO:0015074">
    <property type="term" value="P:DNA integration"/>
    <property type="evidence" value="ECO:0007669"/>
    <property type="project" value="InterPro"/>
</dbReference>
<sequence>MAFAFAIKFSSRRLIRKTTSELMRVKQREGESLKNYMSRFNDAVLEVSSFNQAVGIATVIQGLQHERFKDSLIKHPTATFDEVNDRSLKFVIAEEHALSLKLVLPKNQNPDSRDEGQSRKWMKTVQNRDPMSAFTARFGKPNSLPPQQNISKAPVTWTPFNLSRTEQPKFVREQGPQPQGSHNAGSRKGVGYQQTPPPLPPPAKIIHMITGGLEVRGLSFKQRKLYVREVKHQNRAQKRKFDDADWKNQPITFTSADFNTIVTPYNDPLVTSVMINNCEVQRVLVDTRSAPDIMYFHCFESLELDTALLQSGRTYVTPSVRFLVVKMASSFNVVIGRPTLTEIRAVVSQSHLCMKFPTPMGIATLRSNQEVARHCYIISVTRPQKGKDQTPKTIPQRVHDNQQVMGVEIVDNQPEDETRATPVIKEEVEKLLQAGFVRRVDYCEWVANLVLVKKANGKWRMYIDYTNLNQACPKDCYPMPSIDKLVKVASGNERLSLLDAYSGYHQVLMAPKDEEKISFYAGDEIYCYVMMPFGLKNVSATYQKMVTIIFRAQIGKNLEVYVDDIVVKSLKAEDHLADLDETFNNLRKNRMRLNLAKCIFGVEFGKFLGFMVSRRGIEVNLEKIRAIAEMEPPKSVKDIQRLTRRVAALHRFISKLADKCLPFFKIIWSAAQKDESGKQKKFEWNQECQAAFDELKSYLNSPPLLTRAIDGKILYLYLSISNEAISSVLVREEGKQQKPIYYISNVLHKAELRFAIRAQALANFIVECTPCHSNPNLEPSDWILYVDGASSRKGLGAGAFLISLEGYQSEHALKFNFDATNNMAEYEALLLGLQLALELKVMAIRVYHDSQLVVNQVNSVCEVVDPVMMKYVALVVELKCRFQKFCLSKIPKNGLVLEDKQEEMRLRKKASRYTLVNGVLYKRSFSLSLLRCLNPYEAEYALREVHEGVCGSHIGARTLTHKALRQGYYWSNMYKDATHFVKRCPKCQFFAHFTHQPAEELTNLVASWPFAQWGLDLLGPFVKGVGGVTHLIIGVDYFTKWVEARPLSNLTYRKVEDFVFSSIICRYGIPNQIVADNGTQFNYSSFKDFCSSYRIKLQFTSVYHSESNGMVESVNKAILEGIKLRLEQHKARWADELNNDFWAYRTTSQTATGRNGQLLWENLDLLAEVREEARLRTLVYKQKLANFYNKRVHPRTFKVGDLVFRKVGLKGFENRFGKLALNWEGPYTVAEVPHLGAHILQDVEEKKVPRVWNINNLRKFYP</sequence>
<dbReference type="Gene3D" id="3.30.70.270">
    <property type="match status" value="2"/>
</dbReference>
<keyword evidence="5" id="KW-1185">Reference proteome</keyword>
<evidence type="ECO:0000313" key="4">
    <source>
        <dbReference type="EMBL" id="GKV48194.1"/>
    </source>
</evidence>
<evidence type="ECO:0000259" key="2">
    <source>
        <dbReference type="PROSITE" id="PS50879"/>
    </source>
</evidence>
<accession>A0AAV5MGC0</accession>
<dbReference type="Pfam" id="PF17921">
    <property type="entry name" value="Integrase_H2C2"/>
    <property type="match status" value="1"/>
</dbReference>
<dbReference type="Pfam" id="PF00665">
    <property type="entry name" value="rve"/>
    <property type="match status" value="1"/>
</dbReference>
<dbReference type="InterPro" id="IPR041577">
    <property type="entry name" value="RT_RNaseH_2"/>
</dbReference>
<dbReference type="PANTHER" id="PTHR48475:SF2">
    <property type="entry name" value="RIBONUCLEASE H"/>
    <property type="match status" value="1"/>
</dbReference>
<dbReference type="CDD" id="cd01647">
    <property type="entry name" value="RT_LTR"/>
    <property type="match status" value="1"/>
</dbReference>
<gene>
    <name evidence="4" type="ORF">SLEP1_g55020</name>
</gene>
<dbReference type="InterPro" id="IPR001584">
    <property type="entry name" value="Integrase_cat-core"/>
</dbReference>
<dbReference type="EMBL" id="BPVZ01000249">
    <property type="protein sequence ID" value="GKV48194.1"/>
    <property type="molecule type" value="Genomic_DNA"/>
</dbReference>
<evidence type="ECO:0000313" key="5">
    <source>
        <dbReference type="Proteomes" id="UP001054252"/>
    </source>
</evidence>
<proteinExistence type="predicted"/>
<reference evidence="4 5" key="1">
    <citation type="journal article" date="2021" name="Commun. Biol.">
        <title>The genome of Shorea leprosula (Dipterocarpaceae) highlights the ecological relevance of drought in aseasonal tropical rainforests.</title>
        <authorList>
            <person name="Ng K.K.S."/>
            <person name="Kobayashi M.J."/>
            <person name="Fawcett J.A."/>
            <person name="Hatakeyama M."/>
            <person name="Paape T."/>
            <person name="Ng C.H."/>
            <person name="Ang C.C."/>
            <person name="Tnah L.H."/>
            <person name="Lee C.T."/>
            <person name="Nishiyama T."/>
            <person name="Sese J."/>
            <person name="O'Brien M.J."/>
            <person name="Copetti D."/>
            <person name="Mohd Noor M.I."/>
            <person name="Ong R.C."/>
            <person name="Putra M."/>
            <person name="Sireger I.Z."/>
            <person name="Indrioko S."/>
            <person name="Kosugi Y."/>
            <person name="Izuno A."/>
            <person name="Isagi Y."/>
            <person name="Lee S.L."/>
            <person name="Shimizu K.K."/>
        </authorList>
    </citation>
    <scope>NUCLEOTIDE SEQUENCE [LARGE SCALE GENOMIC DNA]</scope>
    <source>
        <strain evidence="4">214</strain>
    </source>
</reference>
<dbReference type="InterPro" id="IPR043128">
    <property type="entry name" value="Rev_trsase/Diguanyl_cyclase"/>
</dbReference>
<dbReference type="Proteomes" id="UP001054252">
    <property type="component" value="Unassembled WGS sequence"/>
</dbReference>
<dbReference type="PROSITE" id="PS50879">
    <property type="entry name" value="RNASE_H_1"/>
    <property type="match status" value="1"/>
</dbReference>
<feature type="region of interest" description="Disordered" evidence="1">
    <location>
        <begin position="171"/>
        <end position="199"/>
    </location>
</feature>
<dbReference type="Gene3D" id="3.30.420.10">
    <property type="entry name" value="Ribonuclease H-like superfamily/Ribonuclease H"/>
    <property type="match status" value="2"/>
</dbReference>
<dbReference type="GO" id="GO:0003676">
    <property type="term" value="F:nucleic acid binding"/>
    <property type="evidence" value="ECO:0007669"/>
    <property type="project" value="InterPro"/>
</dbReference>
<dbReference type="InterPro" id="IPR041588">
    <property type="entry name" value="Integrase_H2C2"/>
</dbReference>
<comment type="caution">
    <text evidence="4">The sequence shown here is derived from an EMBL/GenBank/DDBJ whole genome shotgun (WGS) entry which is preliminary data.</text>
</comment>
<dbReference type="InterPro" id="IPR036397">
    <property type="entry name" value="RNaseH_sf"/>
</dbReference>
<protein>
    <submittedName>
        <fullName evidence="4">Uncharacterized protein</fullName>
    </submittedName>
</protein>
<dbReference type="SUPFAM" id="SSF56672">
    <property type="entry name" value="DNA/RNA polymerases"/>
    <property type="match status" value="1"/>
</dbReference>
<dbReference type="PROSITE" id="PS50994">
    <property type="entry name" value="INTEGRASE"/>
    <property type="match status" value="1"/>
</dbReference>
<dbReference type="InterPro" id="IPR000477">
    <property type="entry name" value="RT_dom"/>
</dbReference>
<dbReference type="Gene3D" id="1.10.340.70">
    <property type="match status" value="1"/>
</dbReference>
<dbReference type="InterPro" id="IPR012337">
    <property type="entry name" value="RNaseH-like_sf"/>
</dbReference>
<dbReference type="Gene3D" id="3.10.10.10">
    <property type="entry name" value="HIV Type 1 Reverse Transcriptase, subunit A, domain 1"/>
    <property type="match status" value="1"/>
</dbReference>
<dbReference type="Pfam" id="PF17919">
    <property type="entry name" value="RT_RNaseH_2"/>
    <property type="match status" value="1"/>
</dbReference>
<evidence type="ECO:0000259" key="3">
    <source>
        <dbReference type="PROSITE" id="PS50994"/>
    </source>
</evidence>